<evidence type="ECO:0000313" key="2">
    <source>
        <dbReference type="Proteomes" id="UP000838756"/>
    </source>
</evidence>
<proteinExistence type="predicted"/>
<organism evidence="1 2">
    <name type="scientific">Pararge aegeria aegeria</name>
    <dbReference type="NCBI Taxonomy" id="348720"/>
    <lineage>
        <taxon>Eukaryota</taxon>
        <taxon>Metazoa</taxon>
        <taxon>Ecdysozoa</taxon>
        <taxon>Arthropoda</taxon>
        <taxon>Hexapoda</taxon>
        <taxon>Insecta</taxon>
        <taxon>Pterygota</taxon>
        <taxon>Neoptera</taxon>
        <taxon>Endopterygota</taxon>
        <taxon>Lepidoptera</taxon>
        <taxon>Glossata</taxon>
        <taxon>Ditrysia</taxon>
        <taxon>Papilionoidea</taxon>
        <taxon>Nymphalidae</taxon>
        <taxon>Satyrinae</taxon>
        <taxon>Satyrini</taxon>
        <taxon>Parargina</taxon>
        <taxon>Pararge</taxon>
    </lineage>
</organism>
<dbReference type="OrthoDB" id="7455060at2759"/>
<gene>
    <name evidence="1" type="primary">jg6024</name>
    <name evidence="1" type="ORF">PAEG_LOCUS500</name>
</gene>
<accession>A0A8S4QHW6</accession>
<keyword evidence="2" id="KW-1185">Reference proteome</keyword>
<evidence type="ECO:0000313" key="1">
    <source>
        <dbReference type="EMBL" id="CAH2207881.1"/>
    </source>
</evidence>
<protein>
    <submittedName>
        <fullName evidence="1">Jg6024 protein</fullName>
    </submittedName>
</protein>
<name>A0A8S4QHW6_9NEOP</name>
<comment type="caution">
    <text evidence="1">The sequence shown here is derived from an EMBL/GenBank/DDBJ whole genome shotgun (WGS) entry which is preliminary data.</text>
</comment>
<sequence>MPAPNEPCKDTCKDSDCKEDCSTDNCGDSCDTTGSGTYFFKAFWLSPSFSAGQRLSGLPYSDCGVILNQNLQGMSLSLALLDARKARKRFAYPGTEI</sequence>
<reference evidence="1" key="1">
    <citation type="submission" date="2022-03" db="EMBL/GenBank/DDBJ databases">
        <authorList>
            <person name="Lindestad O."/>
        </authorList>
    </citation>
    <scope>NUCLEOTIDE SEQUENCE</scope>
</reference>
<dbReference type="AlphaFoldDB" id="A0A8S4QHW6"/>
<dbReference type="EMBL" id="CAKXAJ010001568">
    <property type="protein sequence ID" value="CAH2207881.1"/>
    <property type="molecule type" value="Genomic_DNA"/>
</dbReference>
<dbReference type="Proteomes" id="UP000838756">
    <property type="component" value="Unassembled WGS sequence"/>
</dbReference>